<accession>A0AAN7WLY0</accession>
<dbReference type="EMBL" id="JAWIZZ010000059">
    <property type="protein sequence ID" value="KAK5773932.1"/>
    <property type="molecule type" value="Genomic_DNA"/>
</dbReference>
<dbReference type="NCBIfam" id="TIGR01509">
    <property type="entry name" value="HAD-SF-IA-v3"/>
    <property type="match status" value="1"/>
</dbReference>
<reference evidence="2" key="1">
    <citation type="submission" date="2023-07" db="EMBL/GenBank/DDBJ databases">
        <title>A draft genome of Kazachstania heterogenica Y-27499.</title>
        <authorList>
            <person name="Donic C."/>
            <person name="Kralova J.S."/>
            <person name="Fidel L."/>
            <person name="Ben-Dor S."/>
            <person name="Jung S."/>
        </authorList>
    </citation>
    <scope>NUCLEOTIDE SEQUENCE [LARGE SCALE GENOMIC DNA]</scope>
    <source>
        <strain evidence="2">Y27499</strain>
    </source>
</reference>
<dbReference type="SFLD" id="SFLDG01129">
    <property type="entry name" value="C1.5:_HAD__Beta-PGM__Phosphata"/>
    <property type="match status" value="1"/>
</dbReference>
<sequence>MPHYDIETDVCLFDLDGTIISTIEAAELTWLNLCKKYDVEPEELFKHSHGARSAEILTRFFPQLDNSQNQITVALERQMADNYISTVKLVPGVHDLLLSLDKDSITGSRLHERKWAIVTSGTPYLAFSWFKNILKDIGKPDVFITGFDVCKGKPDPMGYQLAKNKLANLWGLDLNGTSNVSSVVFEDAPVGIKAGKAMGATTIGITSSNPKEVLFDAGADYVVEDLTHVCVIKNSETGRITLRITNPLSR</sequence>
<dbReference type="CDD" id="cd07527">
    <property type="entry name" value="HAD_ScGPP-like"/>
    <property type="match status" value="1"/>
</dbReference>
<dbReference type="InterPro" id="IPR041492">
    <property type="entry name" value="HAD_2"/>
</dbReference>
<dbReference type="Gene3D" id="1.10.150.240">
    <property type="entry name" value="Putative phosphatase, domain 2"/>
    <property type="match status" value="1"/>
</dbReference>
<dbReference type="InterPro" id="IPR023198">
    <property type="entry name" value="PGP-like_dom2"/>
</dbReference>
<dbReference type="Pfam" id="PF13419">
    <property type="entry name" value="HAD_2"/>
    <property type="match status" value="1"/>
</dbReference>
<name>A0AAN7WLY0_9SACH</name>
<dbReference type="SFLD" id="SFLDS00003">
    <property type="entry name" value="Haloacid_Dehalogenase"/>
    <property type="match status" value="1"/>
</dbReference>
<comment type="caution">
    <text evidence="1">The sequence shown here is derived from an EMBL/GenBank/DDBJ whole genome shotgun (WGS) entry which is preliminary data.</text>
</comment>
<dbReference type="PANTHER" id="PTHR43481">
    <property type="entry name" value="FRUCTOSE-1-PHOSPHATE PHOSPHATASE"/>
    <property type="match status" value="1"/>
</dbReference>
<dbReference type="GO" id="GO:0003850">
    <property type="term" value="F:2-deoxyglucose-6-phosphatase activity"/>
    <property type="evidence" value="ECO:0007669"/>
    <property type="project" value="TreeGrafter"/>
</dbReference>
<dbReference type="Gene3D" id="3.40.50.1000">
    <property type="entry name" value="HAD superfamily/HAD-like"/>
    <property type="match status" value="1"/>
</dbReference>
<protein>
    <submittedName>
        <fullName evidence="1">Uncharacterized protein</fullName>
    </submittedName>
</protein>
<dbReference type="SUPFAM" id="SSF56784">
    <property type="entry name" value="HAD-like"/>
    <property type="match status" value="1"/>
</dbReference>
<evidence type="ECO:0000313" key="1">
    <source>
        <dbReference type="EMBL" id="KAK5773932.1"/>
    </source>
</evidence>
<dbReference type="AlphaFoldDB" id="A0AAN7WLY0"/>
<evidence type="ECO:0000313" key="2">
    <source>
        <dbReference type="Proteomes" id="UP001306508"/>
    </source>
</evidence>
<organism evidence="1 2">
    <name type="scientific">Arxiozyma heterogenica</name>
    <dbReference type="NCBI Taxonomy" id="278026"/>
    <lineage>
        <taxon>Eukaryota</taxon>
        <taxon>Fungi</taxon>
        <taxon>Dikarya</taxon>
        <taxon>Ascomycota</taxon>
        <taxon>Saccharomycotina</taxon>
        <taxon>Saccharomycetes</taxon>
        <taxon>Saccharomycetales</taxon>
        <taxon>Saccharomycetaceae</taxon>
        <taxon>Arxiozyma</taxon>
    </lineage>
</organism>
<gene>
    <name evidence="1" type="ORF">RI543_004686</name>
</gene>
<dbReference type="InterPro" id="IPR006439">
    <property type="entry name" value="HAD-SF_hydro_IA"/>
</dbReference>
<keyword evidence="2" id="KW-1185">Reference proteome</keyword>
<proteinExistence type="predicted"/>
<dbReference type="Proteomes" id="UP001306508">
    <property type="component" value="Unassembled WGS sequence"/>
</dbReference>
<dbReference type="InterPro" id="IPR023214">
    <property type="entry name" value="HAD_sf"/>
</dbReference>
<dbReference type="PANTHER" id="PTHR43481:SF9">
    <property type="entry name" value="2-DEOXYGLUCOSE-6-PHOSPHATE PHOSPHATASE 1-RELATED"/>
    <property type="match status" value="1"/>
</dbReference>
<dbReference type="InterPro" id="IPR036412">
    <property type="entry name" value="HAD-like_sf"/>
</dbReference>
<dbReference type="InterPro" id="IPR051806">
    <property type="entry name" value="HAD-like_SPP"/>
</dbReference>